<dbReference type="InterPro" id="IPR011723">
    <property type="entry name" value="Znf/thioredoxin_put"/>
</dbReference>
<gene>
    <name evidence="3" type="ORF">IC609_12940</name>
</gene>
<keyword evidence="1" id="KW-0812">Transmembrane</keyword>
<dbReference type="RefSeq" id="WP_191819938.1">
    <property type="nucleotide sequence ID" value="NZ_JACYFT010000003.1"/>
</dbReference>
<comment type="caution">
    <text evidence="3">The sequence shown here is derived from an EMBL/GenBank/DDBJ whole genome shotgun (WGS) entry which is preliminary data.</text>
</comment>
<feature type="transmembrane region" description="Helical" evidence="1">
    <location>
        <begin position="161"/>
        <end position="181"/>
    </location>
</feature>
<accession>A0A927FJX4</accession>
<dbReference type="EMBL" id="JACYFT010000003">
    <property type="protein sequence ID" value="MBD8051448.1"/>
    <property type="molecule type" value="Genomic_DNA"/>
</dbReference>
<evidence type="ECO:0000313" key="4">
    <source>
        <dbReference type="Proteomes" id="UP000647424"/>
    </source>
</evidence>
<dbReference type="InterPro" id="IPR021834">
    <property type="entry name" value="DUF3426"/>
</dbReference>
<keyword evidence="1" id="KW-0472">Membrane</keyword>
<dbReference type="NCBIfam" id="TIGR02098">
    <property type="entry name" value="MJ0042_CXXC"/>
    <property type="match status" value="1"/>
</dbReference>
<evidence type="ECO:0000313" key="3">
    <source>
        <dbReference type="EMBL" id="MBD8051448.1"/>
    </source>
</evidence>
<evidence type="ECO:0000256" key="1">
    <source>
        <dbReference type="SAM" id="Phobius"/>
    </source>
</evidence>
<dbReference type="AlphaFoldDB" id="A0A927FJX4"/>
<protein>
    <submittedName>
        <fullName evidence="3">Zinc-ribbon domain-containing protein</fullName>
    </submittedName>
</protein>
<keyword evidence="4" id="KW-1185">Reference proteome</keyword>
<dbReference type="Pfam" id="PF13719">
    <property type="entry name" value="Zn_ribbon_5"/>
    <property type="match status" value="1"/>
</dbReference>
<sequence>MSWITRCPDCDTVYKVESEQLQQAHGWLRCGTCQHVFDSAGRVVAADVIPTLTDRVNVGAPQLGRVDLERLLHKESPSPAPTVPLPVASEEPHVAPTVEETSPIAAFEDALQSFKMPEMRAAPAAPAVPAVPDEDALKEDPEPVAHDHAQPASAKRSTSGLVLWLLWLMAIAVLLQVLLALRPAILTQWPQWGRWASQWCSTSACRAQWQPPLSLWSLQAQPLTLDGSGYRLAWSLSHSASGSLPVPDLDLSLLNAQGQTVSNQRLTGFMTSAPYVLGARQTWQGTLRVDLAPDVDASRAQLRLIAR</sequence>
<organism evidence="3 4">
    <name type="scientific">Limnohabitans radicicola</name>
    <dbReference type="NCBI Taxonomy" id="2771427"/>
    <lineage>
        <taxon>Bacteria</taxon>
        <taxon>Pseudomonadati</taxon>
        <taxon>Pseudomonadota</taxon>
        <taxon>Betaproteobacteria</taxon>
        <taxon>Burkholderiales</taxon>
        <taxon>Comamonadaceae</taxon>
        <taxon>Limnohabitans</taxon>
    </lineage>
</organism>
<evidence type="ECO:0000259" key="2">
    <source>
        <dbReference type="Pfam" id="PF13719"/>
    </source>
</evidence>
<feature type="domain" description="Zinc finger/thioredoxin putative" evidence="2">
    <location>
        <begin position="4"/>
        <end position="38"/>
    </location>
</feature>
<keyword evidence="1" id="KW-1133">Transmembrane helix</keyword>
<dbReference type="Pfam" id="PF11906">
    <property type="entry name" value="DUF3426"/>
    <property type="match status" value="1"/>
</dbReference>
<name>A0A927FJX4_9BURK</name>
<dbReference type="Proteomes" id="UP000647424">
    <property type="component" value="Unassembled WGS sequence"/>
</dbReference>
<reference evidence="3" key="1">
    <citation type="submission" date="2020-09" db="EMBL/GenBank/DDBJ databases">
        <title>Genome seq and assembly of Limnohabitants sp.</title>
        <authorList>
            <person name="Chhetri G."/>
        </authorList>
    </citation>
    <scope>NUCLEOTIDE SEQUENCE</scope>
    <source>
        <strain evidence="3">JUR4</strain>
    </source>
</reference>
<proteinExistence type="predicted"/>